<evidence type="ECO:0008006" key="4">
    <source>
        <dbReference type="Google" id="ProtNLM"/>
    </source>
</evidence>
<reference evidence="2 3" key="1">
    <citation type="submission" date="2019-10" db="EMBL/GenBank/DDBJ databases">
        <title>Gracilibacillus sp. nov. isolated from rice seeds.</title>
        <authorList>
            <person name="He S."/>
        </authorList>
    </citation>
    <scope>NUCLEOTIDE SEQUENCE [LARGE SCALE GENOMIC DNA]</scope>
    <source>
        <strain evidence="2 3">TD8</strain>
    </source>
</reference>
<dbReference type="EMBL" id="WEID01000043">
    <property type="protein sequence ID" value="KAB8137490.1"/>
    <property type="molecule type" value="Genomic_DNA"/>
</dbReference>
<keyword evidence="1" id="KW-0472">Membrane</keyword>
<protein>
    <recommendedName>
        <fullName evidence="4">Prepilin-type N-terminal cleavage/methylation domain-containing protein</fullName>
    </recommendedName>
</protein>
<keyword evidence="3" id="KW-1185">Reference proteome</keyword>
<dbReference type="AlphaFoldDB" id="A0A7C8GTD2"/>
<sequence length="151" mass="16919">MIISLLNKYKMSLLNNERGLTLAEILASILILSIIVVTFTTFFINSAKSTSASNDITDATYLAQTQMEEIYHMSAELSFSEAIDRISGERSKMNGKYVIKNTSGDFQIKITIATNNESSLQANGLKEILVQVYNSSNKLEAQMESKYLWEN</sequence>
<comment type="caution">
    <text evidence="2">The sequence shown here is derived from an EMBL/GenBank/DDBJ whole genome shotgun (WGS) entry which is preliminary data.</text>
</comment>
<evidence type="ECO:0000313" key="3">
    <source>
        <dbReference type="Proteomes" id="UP000480246"/>
    </source>
</evidence>
<proteinExistence type="predicted"/>
<name>A0A7C8GTD2_9BACI</name>
<keyword evidence="1" id="KW-0812">Transmembrane</keyword>
<feature type="transmembrane region" description="Helical" evidence="1">
    <location>
        <begin position="21"/>
        <end position="44"/>
    </location>
</feature>
<organism evidence="2 3">
    <name type="scientific">Gracilibacillus oryzae</name>
    <dbReference type="NCBI Taxonomy" id="1672701"/>
    <lineage>
        <taxon>Bacteria</taxon>
        <taxon>Bacillati</taxon>
        <taxon>Bacillota</taxon>
        <taxon>Bacilli</taxon>
        <taxon>Bacillales</taxon>
        <taxon>Bacillaceae</taxon>
        <taxon>Gracilibacillus</taxon>
    </lineage>
</organism>
<evidence type="ECO:0000313" key="2">
    <source>
        <dbReference type="EMBL" id="KAB8137490.1"/>
    </source>
</evidence>
<evidence type="ECO:0000256" key="1">
    <source>
        <dbReference type="SAM" id="Phobius"/>
    </source>
</evidence>
<dbReference type="RefSeq" id="WP_153402705.1">
    <property type="nucleotide sequence ID" value="NZ_ML762428.1"/>
</dbReference>
<keyword evidence="1" id="KW-1133">Transmembrane helix</keyword>
<gene>
    <name evidence="2" type="ORF">F9U64_09205</name>
</gene>
<dbReference type="Proteomes" id="UP000480246">
    <property type="component" value="Unassembled WGS sequence"/>
</dbReference>
<dbReference type="OrthoDB" id="2970736at2"/>
<accession>A0A7C8GTD2</accession>